<dbReference type="AlphaFoldDB" id="A0A8J5V398"/>
<accession>A0A8J5V398</accession>
<reference evidence="2" key="2">
    <citation type="submission" date="2021-02" db="EMBL/GenBank/DDBJ databases">
        <authorList>
            <person name="Kimball J.A."/>
            <person name="Haas M.W."/>
            <person name="Macchietto M."/>
            <person name="Kono T."/>
            <person name="Duquette J."/>
            <person name="Shao M."/>
        </authorList>
    </citation>
    <scope>NUCLEOTIDE SEQUENCE</scope>
    <source>
        <tissue evidence="2">Fresh leaf tissue</tissue>
    </source>
</reference>
<protein>
    <submittedName>
        <fullName evidence="2">Uncharacterized protein</fullName>
    </submittedName>
</protein>
<evidence type="ECO:0000256" key="1">
    <source>
        <dbReference type="SAM" id="MobiDB-lite"/>
    </source>
</evidence>
<name>A0A8J5V398_ZIZPA</name>
<comment type="caution">
    <text evidence="2">The sequence shown here is derived from an EMBL/GenBank/DDBJ whole genome shotgun (WGS) entry which is preliminary data.</text>
</comment>
<evidence type="ECO:0000313" key="2">
    <source>
        <dbReference type="EMBL" id="KAG8056462.1"/>
    </source>
</evidence>
<feature type="region of interest" description="Disordered" evidence="1">
    <location>
        <begin position="1"/>
        <end position="27"/>
    </location>
</feature>
<gene>
    <name evidence="2" type="ORF">GUJ93_ZPchr0002g25787</name>
</gene>
<dbReference type="EMBL" id="JAAALK010000287">
    <property type="protein sequence ID" value="KAG8056462.1"/>
    <property type="molecule type" value="Genomic_DNA"/>
</dbReference>
<dbReference type="Proteomes" id="UP000729402">
    <property type="component" value="Unassembled WGS sequence"/>
</dbReference>
<proteinExistence type="predicted"/>
<sequence>MRFGESFSMRSSARVRHEHPGSSAIHGGMRKFWQGKRHCGARRSDRLGDVNEDAGHAQPKPLCPCLIVLALVSRRIIWCPCSLVPPSCTSVPLPHHHTLVAGGL</sequence>
<reference evidence="2" key="1">
    <citation type="journal article" date="2021" name="bioRxiv">
        <title>Whole Genome Assembly and Annotation of Northern Wild Rice, Zizania palustris L., Supports a Whole Genome Duplication in the Zizania Genus.</title>
        <authorList>
            <person name="Haas M."/>
            <person name="Kono T."/>
            <person name="Macchietto M."/>
            <person name="Millas R."/>
            <person name="McGilp L."/>
            <person name="Shao M."/>
            <person name="Duquette J."/>
            <person name="Hirsch C.N."/>
            <person name="Kimball J."/>
        </authorList>
    </citation>
    <scope>NUCLEOTIDE SEQUENCE</scope>
    <source>
        <tissue evidence="2">Fresh leaf tissue</tissue>
    </source>
</reference>
<organism evidence="2 3">
    <name type="scientific">Zizania palustris</name>
    <name type="common">Northern wild rice</name>
    <dbReference type="NCBI Taxonomy" id="103762"/>
    <lineage>
        <taxon>Eukaryota</taxon>
        <taxon>Viridiplantae</taxon>
        <taxon>Streptophyta</taxon>
        <taxon>Embryophyta</taxon>
        <taxon>Tracheophyta</taxon>
        <taxon>Spermatophyta</taxon>
        <taxon>Magnoliopsida</taxon>
        <taxon>Liliopsida</taxon>
        <taxon>Poales</taxon>
        <taxon>Poaceae</taxon>
        <taxon>BOP clade</taxon>
        <taxon>Oryzoideae</taxon>
        <taxon>Oryzeae</taxon>
        <taxon>Zizaniinae</taxon>
        <taxon>Zizania</taxon>
    </lineage>
</organism>
<keyword evidence="3" id="KW-1185">Reference proteome</keyword>
<evidence type="ECO:0000313" key="3">
    <source>
        <dbReference type="Proteomes" id="UP000729402"/>
    </source>
</evidence>